<dbReference type="InterPro" id="IPR044992">
    <property type="entry name" value="ChyE-like"/>
</dbReference>
<dbReference type="PANTHER" id="PTHR42695">
    <property type="entry name" value="GLUTAMINE AMIDOTRANSFERASE YLR126C-RELATED"/>
    <property type="match status" value="1"/>
</dbReference>
<dbReference type="AlphaFoldDB" id="A0A3R8PGK5"/>
<dbReference type="GO" id="GO:0005829">
    <property type="term" value="C:cytosol"/>
    <property type="evidence" value="ECO:0007669"/>
    <property type="project" value="TreeGrafter"/>
</dbReference>
<organism evidence="2 3">
    <name type="scientific">Corynebacterium bovis</name>
    <dbReference type="NCBI Taxonomy" id="36808"/>
    <lineage>
        <taxon>Bacteria</taxon>
        <taxon>Bacillati</taxon>
        <taxon>Actinomycetota</taxon>
        <taxon>Actinomycetes</taxon>
        <taxon>Mycobacteriales</taxon>
        <taxon>Corynebacteriaceae</taxon>
        <taxon>Corynebacterium</taxon>
    </lineage>
</organism>
<evidence type="ECO:0000313" key="3">
    <source>
        <dbReference type="Proteomes" id="UP000276526"/>
    </source>
</evidence>
<gene>
    <name evidence="2" type="ORF">CXF48_09370</name>
</gene>
<dbReference type="GO" id="GO:0016740">
    <property type="term" value="F:transferase activity"/>
    <property type="evidence" value="ECO:0007669"/>
    <property type="project" value="UniProtKB-KW"/>
</dbReference>
<dbReference type="Pfam" id="PF00117">
    <property type="entry name" value="GATase"/>
    <property type="match status" value="1"/>
</dbReference>
<proteinExistence type="predicted"/>
<comment type="caution">
    <text evidence="2">The sequence shown here is derived from an EMBL/GenBank/DDBJ whole genome shotgun (WGS) entry which is preliminary data.</text>
</comment>
<dbReference type="CDD" id="cd01741">
    <property type="entry name" value="GATase1_1"/>
    <property type="match status" value="1"/>
</dbReference>
<dbReference type="RefSeq" id="WP_010266966.1">
    <property type="nucleotide sequence ID" value="NZ_CP066067.1"/>
</dbReference>
<keyword evidence="2" id="KW-0315">Glutamine amidotransferase</keyword>
<protein>
    <submittedName>
        <fullName evidence="2">Glutamine amidotransferase</fullName>
    </submittedName>
</protein>
<reference evidence="2 3" key="1">
    <citation type="submission" date="2018-01" db="EMBL/GenBank/DDBJ databases">
        <title>Twenty Corynebacterium bovis Genomes.</title>
        <authorList>
            <person name="Gulvik C.A."/>
        </authorList>
    </citation>
    <scope>NUCLEOTIDE SEQUENCE [LARGE SCALE GENOMIC DNA]</scope>
    <source>
        <strain evidence="2 3">F6900</strain>
    </source>
</reference>
<accession>A0A3R8PGK5</accession>
<evidence type="ECO:0000259" key="1">
    <source>
        <dbReference type="Pfam" id="PF00117"/>
    </source>
</evidence>
<feature type="domain" description="Glutamine amidotransferase" evidence="1">
    <location>
        <begin position="33"/>
        <end position="191"/>
    </location>
</feature>
<dbReference type="InterPro" id="IPR029062">
    <property type="entry name" value="Class_I_gatase-like"/>
</dbReference>
<dbReference type="OrthoDB" id="5196541at2"/>
<keyword evidence="2" id="KW-0808">Transferase</keyword>
<dbReference type="EMBL" id="PQNK01000017">
    <property type="protein sequence ID" value="RRO85777.1"/>
    <property type="molecule type" value="Genomic_DNA"/>
</dbReference>
<dbReference type="Proteomes" id="UP000276526">
    <property type="component" value="Unassembled WGS sequence"/>
</dbReference>
<dbReference type="PANTHER" id="PTHR42695:SF5">
    <property type="entry name" value="GLUTAMINE AMIDOTRANSFERASE YLR126C-RELATED"/>
    <property type="match status" value="1"/>
</dbReference>
<dbReference type="SUPFAM" id="SSF52317">
    <property type="entry name" value="Class I glutamine amidotransferase-like"/>
    <property type="match status" value="1"/>
</dbReference>
<sequence>MDSSLIVLRHVAFEDLGTWGAVAERAGFRTEYRDVGSDVFRLDDATASADDLTELMEADLVVVLGAPLGLDDTGSYPYLDSEVELIRRRLAARRPVLGVCLGAQLMARALGGTVSTPDRPMQIGWGSVTLTEAGRGHAVAELEDRPVLHWHGDDIELPAEGATVLAYDDRCRVQAFATPAGLGVQFHPEFDWRRVERWLIGHHSDLVAQGVDLDALRRDSAEHGPGLIDASERMVFAWLRALQVARH</sequence>
<evidence type="ECO:0000313" key="2">
    <source>
        <dbReference type="EMBL" id="RRO85777.1"/>
    </source>
</evidence>
<dbReference type="InterPro" id="IPR017926">
    <property type="entry name" value="GATASE"/>
</dbReference>
<dbReference type="PROSITE" id="PS51273">
    <property type="entry name" value="GATASE_TYPE_1"/>
    <property type="match status" value="1"/>
</dbReference>
<name>A0A3R8PGK5_9CORY</name>
<dbReference type="Gene3D" id="3.40.50.880">
    <property type="match status" value="1"/>
</dbReference>